<protein>
    <submittedName>
        <fullName evidence="4">Acetyltransferase, GNAT family</fullName>
    </submittedName>
</protein>
<dbReference type="RefSeq" id="WP_047817496.1">
    <property type="nucleotide sequence ID" value="NZ_LECT01000055.1"/>
</dbReference>
<evidence type="ECO:0000313" key="4">
    <source>
        <dbReference type="EMBL" id="KLU01162.1"/>
    </source>
</evidence>
<gene>
    <name evidence="4" type="ORF">RISK_006731</name>
</gene>
<dbReference type="STRING" id="595434.RISK_006731"/>
<accession>A0A0J1B309</accession>
<evidence type="ECO:0000256" key="2">
    <source>
        <dbReference type="ARBA" id="ARBA00023315"/>
    </source>
</evidence>
<dbReference type="InterPro" id="IPR000182">
    <property type="entry name" value="GNAT_dom"/>
</dbReference>
<feature type="domain" description="N-acetyltransferase" evidence="3">
    <location>
        <begin position="4"/>
        <end position="163"/>
    </location>
</feature>
<reference evidence="4" key="1">
    <citation type="submission" date="2015-05" db="EMBL/GenBank/DDBJ databases">
        <title>Permanent draft genome of Rhodopirellula islandicus K833.</title>
        <authorList>
            <person name="Kizina J."/>
            <person name="Richter M."/>
            <person name="Glockner F.O."/>
            <person name="Harder J."/>
        </authorList>
    </citation>
    <scope>NUCLEOTIDE SEQUENCE [LARGE SCALE GENOMIC DNA]</scope>
    <source>
        <strain evidence="4">K833</strain>
    </source>
</reference>
<dbReference type="InterPro" id="IPR016181">
    <property type="entry name" value="Acyl_CoA_acyltransferase"/>
</dbReference>
<dbReference type="AlphaFoldDB" id="A0A0J1B309"/>
<dbReference type="PIRSF" id="PIRSF028520">
    <property type="entry name" value="UCP028520"/>
    <property type="match status" value="1"/>
</dbReference>
<dbReference type="PATRIC" id="fig|595434.4.peg.6407"/>
<keyword evidence="1" id="KW-0808">Transferase</keyword>
<keyword evidence="2" id="KW-0012">Acyltransferase</keyword>
<evidence type="ECO:0000256" key="1">
    <source>
        <dbReference type="ARBA" id="ARBA00022679"/>
    </source>
</evidence>
<name>A0A0J1B309_RHOIS</name>
<dbReference type="InterPro" id="IPR016890">
    <property type="entry name" value="UCP028520"/>
</dbReference>
<keyword evidence="5" id="KW-1185">Reference proteome</keyword>
<dbReference type="InterPro" id="IPR050832">
    <property type="entry name" value="Bact_Acetyltransf"/>
</dbReference>
<proteinExistence type="predicted"/>
<dbReference type="Pfam" id="PF00583">
    <property type="entry name" value="Acetyltransf_1"/>
    <property type="match status" value="1"/>
</dbReference>
<sequence length="165" mass="18122">MNGLLIRDLTIEDSAAVVELNEAVVALTSPMDAERFATLHALSSLKLAAEIDGRLAGFLLAIPAGAAYDNGNFQWFSERHDHFVYIDRVVVSNEFRGLGIGRVLYSRAFDEAKRLGALNICAEIDFEPANQPSLRFHESAHFVAIGTRLLDSGKTVSMQIRSLTD</sequence>
<dbReference type="GO" id="GO:0016747">
    <property type="term" value="F:acyltransferase activity, transferring groups other than amino-acyl groups"/>
    <property type="evidence" value="ECO:0007669"/>
    <property type="project" value="InterPro"/>
</dbReference>
<dbReference type="Proteomes" id="UP000036367">
    <property type="component" value="Unassembled WGS sequence"/>
</dbReference>
<evidence type="ECO:0000259" key="3">
    <source>
        <dbReference type="PROSITE" id="PS51186"/>
    </source>
</evidence>
<dbReference type="Gene3D" id="3.40.630.30">
    <property type="match status" value="1"/>
</dbReference>
<evidence type="ECO:0000313" key="5">
    <source>
        <dbReference type="Proteomes" id="UP000036367"/>
    </source>
</evidence>
<dbReference type="CDD" id="cd04301">
    <property type="entry name" value="NAT_SF"/>
    <property type="match status" value="1"/>
</dbReference>
<comment type="caution">
    <text evidence="4">The sequence shown here is derived from an EMBL/GenBank/DDBJ whole genome shotgun (WGS) entry which is preliminary data.</text>
</comment>
<dbReference type="EMBL" id="LECT01000055">
    <property type="protein sequence ID" value="KLU01162.1"/>
    <property type="molecule type" value="Genomic_DNA"/>
</dbReference>
<dbReference type="OrthoDB" id="9798006at2"/>
<dbReference type="PANTHER" id="PTHR43877">
    <property type="entry name" value="AMINOALKYLPHOSPHONATE N-ACETYLTRANSFERASE-RELATED-RELATED"/>
    <property type="match status" value="1"/>
</dbReference>
<dbReference type="PANTHER" id="PTHR43877:SF2">
    <property type="entry name" value="AMINOALKYLPHOSPHONATE N-ACETYLTRANSFERASE-RELATED"/>
    <property type="match status" value="1"/>
</dbReference>
<organism evidence="4 5">
    <name type="scientific">Rhodopirellula islandica</name>
    <dbReference type="NCBI Taxonomy" id="595434"/>
    <lineage>
        <taxon>Bacteria</taxon>
        <taxon>Pseudomonadati</taxon>
        <taxon>Planctomycetota</taxon>
        <taxon>Planctomycetia</taxon>
        <taxon>Pirellulales</taxon>
        <taxon>Pirellulaceae</taxon>
        <taxon>Rhodopirellula</taxon>
    </lineage>
</organism>
<dbReference type="SUPFAM" id="SSF55729">
    <property type="entry name" value="Acyl-CoA N-acyltransferases (Nat)"/>
    <property type="match status" value="1"/>
</dbReference>
<dbReference type="PROSITE" id="PS51186">
    <property type="entry name" value="GNAT"/>
    <property type="match status" value="1"/>
</dbReference>